<reference evidence="3" key="1">
    <citation type="submission" date="2020-10" db="EMBL/GenBank/DDBJ databases">
        <authorList>
            <person name="Gilroy R."/>
        </authorList>
    </citation>
    <scope>NUCLEOTIDE SEQUENCE</scope>
    <source>
        <strain evidence="3">ChiGjej2B2-12916</strain>
    </source>
</reference>
<sequence length="209" mass="23228">MKHRWMALPLALGLTLTLAACGGNDPKEDLVGAWSGQVDVMDQVVEGMRVTAPEIADELELENFYIPLEMEFRDDNTYIMTVDQDKLDESMDALIQKSVDATMVYMEQMLKEQGITDMTVDEVLAQSGMDRESFTDLMEQSMGNLSSSVVQQIQTEGQYRLEGNQMYTSDDKDTEPGSDGATPYTLDGDKLNMDFSNVSLGEVTFTRGG</sequence>
<dbReference type="PROSITE" id="PS51257">
    <property type="entry name" value="PROKAR_LIPOPROTEIN"/>
    <property type="match status" value="1"/>
</dbReference>
<feature type="region of interest" description="Disordered" evidence="1">
    <location>
        <begin position="166"/>
        <end position="188"/>
    </location>
</feature>
<protein>
    <recommendedName>
        <fullName evidence="5">Lipoprotein</fullName>
    </recommendedName>
</protein>
<evidence type="ECO:0000313" key="3">
    <source>
        <dbReference type="EMBL" id="HIQ60083.1"/>
    </source>
</evidence>
<evidence type="ECO:0000256" key="1">
    <source>
        <dbReference type="SAM" id="MobiDB-lite"/>
    </source>
</evidence>
<evidence type="ECO:0000313" key="4">
    <source>
        <dbReference type="Proteomes" id="UP000886879"/>
    </source>
</evidence>
<feature type="chain" id="PRO_5039679657" description="Lipoprotein" evidence="2">
    <location>
        <begin position="23"/>
        <end position="209"/>
    </location>
</feature>
<dbReference type="Proteomes" id="UP000886879">
    <property type="component" value="Unassembled WGS sequence"/>
</dbReference>
<gene>
    <name evidence="3" type="ORF">IAD31_00555</name>
</gene>
<evidence type="ECO:0000256" key="2">
    <source>
        <dbReference type="SAM" id="SignalP"/>
    </source>
</evidence>
<proteinExistence type="predicted"/>
<evidence type="ECO:0008006" key="5">
    <source>
        <dbReference type="Google" id="ProtNLM"/>
    </source>
</evidence>
<dbReference type="AlphaFoldDB" id="A0A9D0YQH0"/>
<feature type="signal peptide" evidence="2">
    <location>
        <begin position="1"/>
        <end position="22"/>
    </location>
</feature>
<organism evidence="3 4">
    <name type="scientific">Candidatus Enterenecus faecium</name>
    <dbReference type="NCBI Taxonomy" id="2840780"/>
    <lineage>
        <taxon>Bacteria</taxon>
        <taxon>Bacillati</taxon>
        <taxon>Bacillota</taxon>
        <taxon>Clostridia</taxon>
        <taxon>Eubacteriales</taxon>
        <taxon>Candidatus Enterenecus</taxon>
    </lineage>
</organism>
<keyword evidence="2" id="KW-0732">Signal</keyword>
<dbReference type="EMBL" id="DVFO01000003">
    <property type="protein sequence ID" value="HIQ60083.1"/>
    <property type="molecule type" value="Genomic_DNA"/>
</dbReference>
<name>A0A9D0YQH0_9FIRM</name>
<reference evidence="3" key="2">
    <citation type="journal article" date="2021" name="PeerJ">
        <title>Extensive microbial diversity within the chicken gut microbiome revealed by metagenomics and culture.</title>
        <authorList>
            <person name="Gilroy R."/>
            <person name="Ravi A."/>
            <person name="Getino M."/>
            <person name="Pursley I."/>
            <person name="Horton D.L."/>
            <person name="Alikhan N.F."/>
            <person name="Baker D."/>
            <person name="Gharbi K."/>
            <person name="Hall N."/>
            <person name="Watson M."/>
            <person name="Adriaenssens E.M."/>
            <person name="Foster-Nyarko E."/>
            <person name="Jarju S."/>
            <person name="Secka A."/>
            <person name="Antonio M."/>
            <person name="Oren A."/>
            <person name="Chaudhuri R.R."/>
            <person name="La Ragione R."/>
            <person name="Hildebrand F."/>
            <person name="Pallen M.J."/>
        </authorList>
    </citation>
    <scope>NUCLEOTIDE SEQUENCE</scope>
    <source>
        <strain evidence="3">ChiGjej2B2-12916</strain>
    </source>
</reference>
<comment type="caution">
    <text evidence="3">The sequence shown here is derived from an EMBL/GenBank/DDBJ whole genome shotgun (WGS) entry which is preliminary data.</text>
</comment>
<accession>A0A9D0YQH0</accession>